<keyword evidence="1" id="KW-1133">Transmembrane helix</keyword>
<organism evidence="2 3">
    <name type="scientific">Chryseobacterium gambrini</name>
    <dbReference type="NCBI Taxonomy" id="373672"/>
    <lineage>
        <taxon>Bacteria</taxon>
        <taxon>Pseudomonadati</taxon>
        <taxon>Bacteroidota</taxon>
        <taxon>Flavobacteriia</taxon>
        <taxon>Flavobacteriales</taxon>
        <taxon>Weeksellaceae</taxon>
        <taxon>Chryseobacterium group</taxon>
        <taxon>Chryseobacterium</taxon>
    </lineage>
</organism>
<gene>
    <name evidence="2" type="ORF">CRDW_08240</name>
</gene>
<accession>A0ABM8K3G7</accession>
<sequence length="187" mass="22367">MQKKIILKKTKLILYIIITNFFSLIQAQVLEFYKPIIITQRPGSVNNEKIDLGIFDFFKQDTSKMQYEYLRYDSDKAVLYKYDESNKVFKTILCLNDQNFKSKEIKLGIFDEFVLTKENTNSFKATSPYGDGRYPSHHKIIKSIEILQKTKKRLIIRVNYQDEFEWKYFGILILSDYRYENVEDEDS</sequence>
<evidence type="ECO:0000313" key="3">
    <source>
        <dbReference type="Proteomes" id="UP001380186"/>
    </source>
</evidence>
<evidence type="ECO:0000256" key="1">
    <source>
        <dbReference type="SAM" id="Phobius"/>
    </source>
</evidence>
<dbReference type="EMBL" id="AP029022">
    <property type="protein sequence ID" value="BEV03450.1"/>
    <property type="molecule type" value="Genomic_DNA"/>
</dbReference>
<feature type="transmembrane region" description="Helical" evidence="1">
    <location>
        <begin position="12"/>
        <end position="30"/>
    </location>
</feature>
<keyword evidence="1" id="KW-0812">Transmembrane</keyword>
<name>A0ABM8K3G7_9FLAO</name>
<dbReference type="RefSeq" id="WP_338614359.1">
    <property type="nucleotide sequence ID" value="NZ_AP029022.1"/>
</dbReference>
<reference evidence="2 3" key="1">
    <citation type="journal article" date="2020" name="Microbes Environ.">
        <title>Synthetic bacterial community of duckweed: a simple and stable system to study plant-microbe interactions.</title>
        <authorList>
            <person name="Ishizawa H."/>
            <person name="Tada M."/>
            <person name="Kuroda M."/>
            <person name="Inoue D."/>
            <person name="Futamata H."/>
            <person name="Ike M."/>
        </authorList>
    </citation>
    <scope>NUCLEOTIDE SEQUENCE [LARGE SCALE GENOMIC DNA]</scope>
    <source>
        <strain evidence="2 3">DW100</strain>
    </source>
</reference>
<dbReference type="Proteomes" id="UP001380186">
    <property type="component" value="Chromosome"/>
</dbReference>
<keyword evidence="1" id="KW-0472">Membrane</keyword>
<protein>
    <submittedName>
        <fullName evidence="2">Uncharacterized protein</fullName>
    </submittedName>
</protein>
<keyword evidence="3" id="KW-1185">Reference proteome</keyword>
<proteinExistence type="predicted"/>
<evidence type="ECO:0000313" key="2">
    <source>
        <dbReference type="EMBL" id="BEV03450.1"/>
    </source>
</evidence>